<organism evidence="13">
    <name type="scientific">freshwater metagenome</name>
    <dbReference type="NCBI Taxonomy" id="449393"/>
    <lineage>
        <taxon>unclassified sequences</taxon>
        <taxon>metagenomes</taxon>
        <taxon>ecological metagenomes</taxon>
    </lineage>
</organism>
<evidence type="ECO:0000259" key="12">
    <source>
        <dbReference type="Pfam" id="PF02355"/>
    </source>
</evidence>
<evidence type="ECO:0000256" key="3">
    <source>
        <dbReference type="ARBA" id="ARBA00022448"/>
    </source>
</evidence>
<keyword evidence="4" id="KW-1003">Cell membrane</keyword>
<reference evidence="13" key="1">
    <citation type="submission" date="2020-05" db="EMBL/GenBank/DDBJ databases">
        <authorList>
            <person name="Chiriac C."/>
            <person name="Salcher M."/>
            <person name="Ghai R."/>
            <person name="Kavagutti S V."/>
        </authorList>
    </citation>
    <scope>NUCLEOTIDE SEQUENCE</scope>
</reference>
<evidence type="ECO:0000313" key="15">
    <source>
        <dbReference type="EMBL" id="CAB4706543.1"/>
    </source>
</evidence>
<evidence type="ECO:0000256" key="9">
    <source>
        <dbReference type="ARBA" id="ARBA00023136"/>
    </source>
</evidence>
<protein>
    <recommendedName>
        <fullName evidence="2">Protein translocase subunit SecF</fullName>
    </recommendedName>
</protein>
<feature type="transmembrane region" description="Helical" evidence="11">
    <location>
        <begin position="26"/>
        <end position="44"/>
    </location>
</feature>
<dbReference type="InterPro" id="IPR022645">
    <property type="entry name" value="SecD/SecF_bac"/>
</dbReference>
<dbReference type="GO" id="GO:0005886">
    <property type="term" value="C:plasma membrane"/>
    <property type="evidence" value="ECO:0007669"/>
    <property type="project" value="UniProtKB-SubCell"/>
</dbReference>
<dbReference type="Pfam" id="PF02355">
    <property type="entry name" value="SecD_SecF_C"/>
    <property type="match status" value="1"/>
</dbReference>
<dbReference type="GO" id="GO:0015450">
    <property type="term" value="F:protein-transporting ATPase activity"/>
    <property type="evidence" value="ECO:0007669"/>
    <property type="project" value="InterPro"/>
</dbReference>
<evidence type="ECO:0000256" key="4">
    <source>
        <dbReference type="ARBA" id="ARBA00022475"/>
    </source>
</evidence>
<keyword evidence="9 11" id="KW-0472">Membrane</keyword>
<dbReference type="EMBL" id="CAEZYC010000026">
    <property type="protein sequence ID" value="CAB4706543.1"/>
    <property type="molecule type" value="Genomic_DNA"/>
</dbReference>
<dbReference type="InterPro" id="IPR055344">
    <property type="entry name" value="SecD_SecF_C_bact"/>
</dbReference>
<dbReference type="Gene3D" id="1.20.1640.10">
    <property type="entry name" value="Multidrug efflux transporter AcrB transmembrane domain"/>
    <property type="match status" value="1"/>
</dbReference>
<dbReference type="PRINTS" id="PR01755">
    <property type="entry name" value="SECFTRNLCASE"/>
</dbReference>
<dbReference type="EMBL" id="CAESAI010000007">
    <property type="protein sequence ID" value="CAB4334471.1"/>
    <property type="molecule type" value="Genomic_DNA"/>
</dbReference>
<dbReference type="GO" id="GO:0006886">
    <property type="term" value="P:intracellular protein transport"/>
    <property type="evidence" value="ECO:0007669"/>
    <property type="project" value="InterPro"/>
</dbReference>
<sequence>MASLSRLGNSLYRGDVSFNIVGRRKAWYAVSGILLILSIATLGVRGLNLGIEFKGGAEFSVPVAQATDQSVTQGRETVIAAGETPSSVTIVGGDTVRIQTPALTTEESNALSSALAESFGVPEAEIKVQLVGPTWGDEVSKNAARALLVFLVLVAIFLAVYFEWPMAIAALVALAHDVLITVGVYALSGFEVTPASVIGFLTILGYSLYDTVVVFDKVRENTHGIHGGSRSTYSEAANLALNQTLVRSINTSIVALLPVLSILVVGVSLLGVGTLNDLALALFVGMLVGTYSSIFVATPILCQIKERQAENIALAKRVAARRKSGSAGDEVKAVVAPGAPIVSSAGPRQQQVKKTRARRTKQ</sequence>
<evidence type="ECO:0000256" key="8">
    <source>
        <dbReference type="ARBA" id="ARBA00023010"/>
    </source>
</evidence>
<evidence type="ECO:0000256" key="11">
    <source>
        <dbReference type="SAM" id="Phobius"/>
    </source>
</evidence>
<proteinExistence type="inferred from homology"/>
<evidence type="ECO:0000313" key="19">
    <source>
        <dbReference type="EMBL" id="CAB5047506.1"/>
    </source>
</evidence>
<dbReference type="AlphaFoldDB" id="A0A6J5YVX1"/>
<dbReference type="EMBL" id="CAEZZD010000030">
    <property type="protein sequence ID" value="CAB4743762.1"/>
    <property type="molecule type" value="Genomic_DNA"/>
</dbReference>
<accession>A0A6J5YVX1</accession>
<dbReference type="EMBL" id="CAFBQG010000048">
    <property type="protein sequence ID" value="CAB5047506.1"/>
    <property type="molecule type" value="Genomic_DNA"/>
</dbReference>
<dbReference type="SUPFAM" id="SSF82866">
    <property type="entry name" value="Multidrug efflux transporter AcrB transmembrane domain"/>
    <property type="match status" value="1"/>
</dbReference>
<evidence type="ECO:0000256" key="7">
    <source>
        <dbReference type="ARBA" id="ARBA00022989"/>
    </source>
</evidence>
<dbReference type="InterPro" id="IPR005665">
    <property type="entry name" value="SecF_bac"/>
</dbReference>
<dbReference type="HAMAP" id="MF_01464_B">
    <property type="entry name" value="SecF_B"/>
    <property type="match status" value="1"/>
</dbReference>
<feature type="transmembrane region" description="Helical" evidence="11">
    <location>
        <begin position="253"/>
        <end position="272"/>
    </location>
</feature>
<comment type="subcellular location">
    <subcellularLocation>
        <location evidence="1">Cell membrane</location>
        <topology evidence="1">Multi-pass membrane protein</topology>
    </subcellularLocation>
</comment>
<dbReference type="EMBL" id="CAFBPK010000011">
    <property type="protein sequence ID" value="CAB5019191.1"/>
    <property type="molecule type" value="Genomic_DNA"/>
</dbReference>
<dbReference type="PANTHER" id="PTHR30081:SF8">
    <property type="entry name" value="PROTEIN TRANSLOCASE SUBUNIT SECF"/>
    <property type="match status" value="1"/>
</dbReference>
<evidence type="ECO:0000256" key="2">
    <source>
        <dbReference type="ARBA" id="ARBA00015792"/>
    </source>
</evidence>
<dbReference type="EMBL" id="CAESAD010000008">
    <property type="protein sequence ID" value="CAB4342266.1"/>
    <property type="molecule type" value="Genomic_DNA"/>
</dbReference>
<dbReference type="EMBL" id="CAFAAO010000006">
    <property type="protein sequence ID" value="CAB4800636.1"/>
    <property type="molecule type" value="Genomic_DNA"/>
</dbReference>
<evidence type="ECO:0000313" key="18">
    <source>
        <dbReference type="EMBL" id="CAB5019191.1"/>
    </source>
</evidence>
<evidence type="ECO:0000313" key="16">
    <source>
        <dbReference type="EMBL" id="CAB4743762.1"/>
    </source>
</evidence>
<keyword evidence="7 11" id="KW-1133">Transmembrane helix</keyword>
<dbReference type="NCBIfam" id="TIGR00966">
    <property type="entry name" value="transloc_SecF"/>
    <property type="match status" value="1"/>
</dbReference>
<keyword evidence="8" id="KW-0811">Translocation</keyword>
<feature type="domain" description="Protein export membrane protein SecD/SecF C-terminal" evidence="12">
    <location>
        <begin position="123"/>
        <end position="306"/>
    </location>
</feature>
<dbReference type="NCBIfam" id="TIGR00916">
    <property type="entry name" value="2A0604s01"/>
    <property type="match status" value="1"/>
</dbReference>
<keyword evidence="5 11" id="KW-0812">Transmembrane</keyword>
<dbReference type="InterPro" id="IPR022646">
    <property type="entry name" value="SecD/SecF_CS"/>
</dbReference>
<evidence type="ECO:0000256" key="10">
    <source>
        <dbReference type="SAM" id="MobiDB-lite"/>
    </source>
</evidence>
<dbReference type="Pfam" id="PF07549">
    <property type="entry name" value="Sec_GG"/>
    <property type="match status" value="1"/>
</dbReference>
<feature type="compositionally biased region" description="Basic residues" evidence="10">
    <location>
        <begin position="351"/>
        <end position="362"/>
    </location>
</feature>
<evidence type="ECO:0000256" key="6">
    <source>
        <dbReference type="ARBA" id="ARBA00022927"/>
    </source>
</evidence>
<evidence type="ECO:0000313" key="14">
    <source>
        <dbReference type="EMBL" id="CAB4342266.1"/>
    </source>
</evidence>
<feature type="region of interest" description="Disordered" evidence="10">
    <location>
        <begin position="341"/>
        <end position="362"/>
    </location>
</feature>
<evidence type="ECO:0000256" key="5">
    <source>
        <dbReference type="ARBA" id="ARBA00022692"/>
    </source>
</evidence>
<evidence type="ECO:0000313" key="17">
    <source>
        <dbReference type="EMBL" id="CAB4800636.1"/>
    </source>
</evidence>
<keyword evidence="3" id="KW-0813">Transport</keyword>
<feature type="transmembrane region" description="Helical" evidence="11">
    <location>
        <begin position="143"/>
        <end position="162"/>
    </location>
</feature>
<dbReference type="InterPro" id="IPR048634">
    <property type="entry name" value="SecD_SecF_C"/>
</dbReference>
<evidence type="ECO:0000313" key="13">
    <source>
        <dbReference type="EMBL" id="CAB4334471.1"/>
    </source>
</evidence>
<evidence type="ECO:0000256" key="1">
    <source>
        <dbReference type="ARBA" id="ARBA00004651"/>
    </source>
</evidence>
<gene>
    <name evidence="15" type="ORF">UFOPK2648_00626</name>
    <name evidence="16" type="ORF">UFOPK2824_00321</name>
    <name evidence="17" type="ORF">UFOPK3037_00615</name>
    <name evidence="13" type="ORF">UFOPK3406_00476</name>
    <name evidence="14" type="ORF">UFOPK3925_01106</name>
    <name evidence="18" type="ORF">UFOPK4097_00821</name>
    <name evidence="19" type="ORF">UFOPK4301_00540</name>
</gene>
<dbReference type="PANTHER" id="PTHR30081">
    <property type="entry name" value="PROTEIN-EXPORT MEMBRANE PROTEIN SEC"/>
    <property type="match status" value="1"/>
</dbReference>
<feature type="transmembrane region" description="Helical" evidence="11">
    <location>
        <begin position="278"/>
        <end position="302"/>
    </location>
</feature>
<name>A0A6J5YVX1_9ZZZZ</name>
<dbReference type="InterPro" id="IPR022813">
    <property type="entry name" value="SecD/SecF_arch_bac"/>
</dbReference>
<keyword evidence="6" id="KW-0653">Protein transport</keyword>